<feature type="non-terminal residue" evidence="1">
    <location>
        <position position="57"/>
    </location>
</feature>
<sequence length="57" mass="6670">MVLEYDKSYRSSKPLKVYGGQHRIRAITNSLNDVNNIFHGVRVYFDLNRNQKVEIAT</sequence>
<comment type="caution">
    <text evidence="1">The sequence shown here is derived from an EMBL/GenBank/DDBJ whole genome shotgun (WGS) entry which is preliminary data.</text>
</comment>
<accession>X1UNX5</accession>
<reference evidence="1" key="1">
    <citation type="journal article" date="2014" name="Front. Microbiol.">
        <title>High frequency of phylogenetically diverse reductive dehalogenase-homologous genes in deep subseafloor sedimentary metagenomes.</title>
        <authorList>
            <person name="Kawai M."/>
            <person name="Futagami T."/>
            <person name="Toyoda A."/>
            <person name="Takaki Y."/>
            <person name="Nishi S."/>
            <person name="Hori S."/>
            <person name="Arai W."/>
            <person name="Tsubouchi T."/>
            <person name="Morono Y."/>
            <person name="Uchiyama I."/>
            <person name="Ito T."/>
            <person name="Fujiyama A."/>
            <person name="Inagaki F."/>
            <person name="Takami H."/>
        </authorList>
    </citation>
    <scope>NUCLEOTIDE SEQUENCE</scope>
    <source>
        <strain evidence="1">Expedition CK06-06</strain>
    </source>
</reference>
<name>X1UNX5_9ZZZZ</name>
<dbReference type="AlphaFoldDB" id="X1UNX5"/>
<gene>
    <name evidence="1" type="ORF">S12H4_28059</name>
</gene>
<evidence type="ECO:0000313" key="1">
    <source>
        <dbReference type="EMBL" id="GAJ01581.1"/>
    </source>
</evidence>
<protein>
    <submittedName>
        <fullName evidence="1">Uncharacterized protein</fullName>
    </submittedName>
</protein>
<organism evidence="1">
    <name type="scientific">marine sediment metagenome</name>
    <dbReference type="NCBI Taxonomy" id="412755"/>
    <lineage>
        <taxon>unclassified sequences</taxon>
        <taxon>metagenomes</taxon>
        <taxon>ecological metagenomes</taxon>
    </lineage>
</organism>
<proteinExistence type="predicted"/>
<dbReference type="EMBL" id="BARW01016066">
    <property type="protein sequence ID" value="GAJ01581.1"/>
    <property type="molecule type" value="Genomic_DNA"/>
</dbReference>